<evidence type="ECO:0000313" key="6">
    <source>
        <dbReference type="EMBL" id="XAN08791.1"/>
    </source>
</evidence>
<dbReference type="InterPro" id="IPR041347">
    <property type="entry name" value="MftR_C"/>
</dbReference>
<proteinExistence type="predicted"/>
<dbReference type="InterPro" id="IPR001647">
    <property type="entry name" value="HTH_TetR"/>
</dbReference>
<evidence type="ECO:0000256" key="1">
    <source>
        <dbReference type="ARBA" id="ARBA00023015"/>
    </source>
</evidence>
<evidence type="ECO:0000256" key="3">
    <source>
        <dbReference type="ARBA" id="ARBA00023163"/>
    </source>
</evidence>
<evidence type="ECO:0000313" key="7">
    <source>
        <dbReference type="Proteomes" id="UP001442841"/>
    </source>
</evidence>
<name>A0ABZ3FRR6_9ACTN</name>
<dbReference type="InterPro" id="IPR050109">
    <property type="entry name" value="HTH-type_TetR-like_transc_reg"/>
</dbReference>
<keyword evidence="2 4" id="KW-0238">DNA-binding</keyword>
<dbReference type="Gene3D" id="1.10.10.60">
    <property type="entry name" value="Homeodomain-like"/>
    <property type="match status" value="1"/>
</dbReference>
<accession>A0ABZ3FRR6</accession>
<dbReference type="RefSeq" id="WP_425310218.1">
    <property type="nucleotide sequence ID" value="NZ_CP154795.1"/>
</dbReference>
<dbReference type="PANTHER" id="PTHR30055:SF234">
    <property type="entry name" value="HTH-TYPE TRANSCRIPTIONAL REGULATOR BETI"/>
    <property type="match status" value="1"/>
</dbReference>
<keyword evidence="7" id="KW-1185">Reference proteome</keyword>
<dbReference type="PRINTS" id="PR00455">
    <property type="entry name" value="HTHTETR"/>
</dbReference>
<reference evidence="6 7" key="1">
    <citation type="submission" date="2024-04" db="EMBL/GenBank/DDBJ databases">
        <title>Isolation of an actinomycete strain from pig manure.</title>
        <authorList>
            <person name="Gong T."/>
            <person name="Yu Z."/>
            <person name="An M."/>
            <person name="Wei C."/>
            <person name="Yang W."/>
            <person name="Liu L."/>
        </authorList>
    </citation>
    <scope>NUCLEOTIDE SEQUENCE [LARGE SCALE GENOMIC DNA]</scope>
    <source>
        <strain evidence="6 7">ZF39</strain>
    </source>
</reference>
<sequence length="197" mass="22296">MAASLRDRKKAATMHRIQEIAVDMFEHRSFDAVRIEQIAEAAEVSPSTIYRYFGTKEGLVLQDEHDDVLRDSLADAFTEHNLWAVADQALALIEHDHFTRDAEMTLRRTKLWFDNPTLRAASFPVVDTWIDELTTMVLDSPHHDFEPDEARIVVASLIWGLVTAIESWYRGGADGSLGAYLRRMIAAVRKALGADLE</sequence>
<dbReference type="PROSITE" id="PS50977">
    <property type="entry name" value="HTH_TETR_2"/>
    <property type="match status" value="1"/>
</dbReference>
<feature type="DNA-binding region" description="H-T-H motif" evidence="4">
    <location>
        <begin position="34"/>
        <end position="53"/>
    </location>
</feature>
<dbReference type="Pfam" id="PF17754">
    <property type="entry name" value="TetR_C_14"/>
    <property type="match status" value="1"/>
</dbReference>
<dbReference type="Proteomes" id="UP001442841">
    <property type="component" value="Chromosome"/>
</dbReference>
<gene>
    <name evidence="6" type="ORF">AADG42_16255</name>
</gene>
<dbReference type="Pfam" id="PF00440">
    <property type="entry name" value="TetR_N"/>
    <property type="match status" value="1"/>
</dbReference>
<organism evidence="6 7">
    <name type="scientific">Ammonicoccus fulvus</name>
    <dbReference type="NCBI Taxonomy" id="3138240"/>
    <lineage>
        <taxon>Bacteria</taxon>
        <taxon>Bacillati</taxon>
        <taxon>Actinomycetota</taxon>
        <taxon>Actinomycetes</taxon>
        <taxon>Propionibacteriales</taxon>
        <taxon>Propionibacteriaceae</taxon>
        <taxon>Ammonicoccus</taxon>
    </lineage>
</organism>
<keyword evidence="1" id="KW-0805">Transcription regulation</keyword>
<dbReference type="EMBL" id="CP154795">
    <property type="protein sequence ID" value="XAN08791.1"/>
    <property type="molecule type" value="Genomic_DNA"/>
</dbReference>
<evidence type="ECO:0000259" key="5">
    <source>
        <dbReference type="PROSITE" id="PS50977"/>
    </source>
</evidence>
<dbReference type="PANTHER" id="PTHR30055">
    <property type="entry name" value="HTH-TYPE TRANSCRIPTIONAL REGULATOR RUTR"/>
    <property type="match status" value="1"/>
</dbReference>
<protein>
    <submittedName>
        <fullName evidence="6">TetR/AcrR family transcriptional regulator</fullName>
    </submittedName>
</protein>
<dbReference type="InterPro" id="IPR009057">
    <property type="entry name" value="Homeodomain-like_sf"/>
</dbReference>
<feature type="domain" description="HTH tetR-type" evidence="5">
    <location>
        <begin position="11"/>
        <end position="71"/>
    </location>
</feature>
<evidence type="ECO:0000256" key="2">
    <source>
        <dbReference type="ARBA" id="ARBA00023125"/>
    </source>
</evidence>
<dbReference type="Gene3D" id="1.10.357.10">
    <property type="entry name" value="Tetracycline Repressor, domain 2"/>
    <property type="match status" value="1"/>
</dbReference>
<evidence type="ECO:0000256" key="4">
    <source>
        <dbReference type="PROSITE-ProRule" id="PRU00335"/>
    </source>
</evidence>
<keyword evidence="3" id="KW-0804">Transcription</keyword>
<dbReference type="SUPFAM" id="SSF46689">
    <property type="entry name" value="Homeodomain-like"/>
    <property type="match status" value="1"/>
</dbReference>